<evidence type="ECO:0000256" key="1">
    <source>
        <dbReference type="SAM" id="MobiDB-lite"/>
    </source>
</evidence>
<feature type="chain" id="PRO_5015718180" description="Alpha/beta hydrolase" evidence="2">
    <location>
        <begin position="22"/>
        <end position="369"/>
    </location>
</feature>
<gene>
    <name evidence="3" type="ORF">DDZ16_08955</name>
</gene>
<reference evidence="3 4" key="1">
    <citation type="submission" date="2018-05" db="EMBL/GenBank/DDBJ databases">
        <title>Marinilabilia rubrum sp. nov., isolated from saltern sediment.</title>
        <authorList>
            <person name="Zhang R."/>
        </authorList>
    </citation>
    <scope>NUCLEOTIDE SEQUENCE [LARGE SCALE GENOMIC DNA]</scope>
    <source>
        <strain evidence="3 4">WTE16</strain>
    </source>
</reference>
<protein>
    <recommendedName>
        <fullName evidence="5">Alpha/beta hydrolase</fullName>
    </recommendedName>
</protein>
<evidence type="ECO:0000313" key="4">
    <source>
        <dbReference type="Proteomes" id="UP000244956"/>
    </source>
</evidence>
<keyword evidence="2" id="KW-0732">Signal</keyword>
<dbReference type="SUPFAM" id="SSF53474">
    <property type="entry name" value="alpha/beta-Hydrolases"/>
    <property type="match status" value="2"/>
</dbReference>
<name>A0A2U2B950_9BACT</name>
<dbReference type="InterPro" id="IPR029058">
    <property type="entry name" value="AB_hydrolase_fold"/>
</dbReference>
<keyword evidence="4" id="KW-1185">Reference proteome</keyword>
<organism evidence="3 4">
    <name type="scientific">Marinilabilia rubra</name>
    <dbReference type="NCBI Taxonomy" id="2162893"/>
    <lineage>
        <taxon>Bacteria</taxon>
        <taxon>Pseudomonadati</taxon>
        <taxon>Bacteroidota</taxon>
        <taxon>Bacteroidia</taxon>
        <taxon>Marinilabiliales</taxon>
        <taxon>Marinilabiliaceae</taxon>
        <taxon>Marinilabilia</taxon>
    </lineage>
</organism>
<proteinExistence type="predicted"/>
<feature type="region of interest" description="Disordered" evidence="1">
    <location>
        <begin position="194"/>
        <end position="225"/>
    </location>
</feature>
<evidence type="ECO:0000313" key="3">
    <source>
        <dbReference type="EMBL" id="PWD99573.1"/>
    </source>
</evidence>
<dbReference type="Gene3D" id="3.40.50.1820">
    <property type="entry name" value="alpha/beta hydrolase"/>
    <property type="match status" value="1"/>
</dbReference>
<dbReference type="EMBL" id="QEWP01000006">
    <property type="protein sequence ID" value="PWD99573.1"/>
    <property type="molecule type" value="Genomic_DNA"/>
</dbReference>
<dbReference type="RefSeq" id="WP_109264114.1">
    <property type="nucleotide sequence ID" value="NZ_QEWP01000006.1"/>
</dbReference>
<dbReference type="AlphaFoldDB" id="A0A2U2B950"/>
<dbReference type="Proteomes" id="UP000244956">
    <property type="component" value="Unassembled WGS sequence"/>
</dbReference>
<feature type="signal peptide" evidence="2">
    <location>
        <begin position="1"/>
        <end position="21"/>
    </location>
</feature>
<evidence type="ECO:0000256" key="2">
    <source>
        <dbReference type="SAM" id="SignalP"/>
    </source>
</evidence>
<evidence type="ECO:0008006" key="5">
    <source>
        <dbReference type="Google" id="ProtNLM"/>
    </source>
</evidence>
<accession>A0A2U2B950</accession>
<dbReference type="OrthoDB" id="256394at2"/>
<sequence>MKKTVALFSAAVLLGLGLAQSGCSSNNNESKVTKISVITPKDSLKVPNGIIELPLAAKSGTAYFYEPARKTEKTPIIMVPGMGLSAYIFTDTPDERKAWADIFSENGHPVYVYEDPSIMVHEGVDYEKTGMKGRKWNTTRTWSTWGMGPEYPKPYEEVKYPVQQFDSLVASFPDYGNFGFIEVKKDSMATSGASKLAKNAKQSEGHTDNQQAEARGGRRRGGGGGGFGAQIQVENLLTLMDQVGDCILMVHSASGSTGFEAIRQNGDNAEALIVLEPVGSPVKEGDVKKHFADIPFLGVYGDNIDNRRQGRRKQAVEETIRLIKENGGSAEMIDLPAMSIYGNTHLMMQDTNNAEIAGMIMQWIENQQK</sequence>
<comment type="caution">
    <text evidence="3">The sequence shown here is derived from an EMBL/GenBank/DDBJ whole genome shotgun (WGS) entry which is preliminary data.</text>
</comment>